<dbReference type="Gene3D" id="3.20.20.60">
    <property type="entry name" value="Phosphoenolpyruvate-binding domains"/>
    <property type="match status" value="1"/>
</dbReference>
<protein>
    <submittedName>
        <fullName evidence="1">Unannotated protein</fullName>
    </submittedName>
</protein>
<dbReference type="EMBL" id="CAEZSR010000314">
    <property type="protein sequence ID" value="CAB4600063.1"/>
    <property type="molecule type" value="Genomic_DNA"/>
</dbReference>
<dbReference type="GO" id="GO:0003824">
    <property type="term" value="F:catalytic activity"/>
    <property type="evidence" value="ECO:0007669"/>
    <property type="project" value="InterPro"/>
</dbReference>
<gene>
    <name evidence="1" type="ORF">UFOPK1493_04261</name>
</gene>
<accession>A0A6J6GK66</accession>
<dbReference type="SUPFAM" id="SSF51621">
    <property type="entry name" value="Phosphoenolpyruvate/pyruvate domain"/>
    <property type="match status" value="1"/>
</dbReference>
<dbReference type="InterPro" id="IPR039556">
    <property type="entry name" value="ICL/PEPM"/>
</dbReference>
<name>A0A6J6GK66_9ZZZZ</name>
<dbReference type="Pfam" id="PF13714">
    <property type="entry name" value="PEP_mutase"/>
    <property type="match status" value="1"/>
</dbReference>
<dbReference type="PANTHER" id="PTHR42905">
    <property type="entry name" value="PHOSPHOENOLPYRUVATE CARBOXYLASE"/>
    <property type="match status" value="1"/>
</dbReference>
<dbReference type="PANTHER" id="PTHR42905:SF16">
    <property type="entry name" value="CARBOXYPHOSPHONOENOLPYRUVATE PHOSPHONOMUTASE-LIKE PROTEIN (AFU_ORTHOLOGUE AFUA_5G07230)"/>
    <property type="match status" value="1"/>
</dbReference>
<proteinExistence type="predicted"/>
<sequence>MNANPFASAILSKPGLLRIPNAWDAASARRVVSAGAPLLATTSAGVSWSLGLSDGEALTATQAIQRTIEIRRVCPGTPLSVDIERGYSSSPSDVADLVDALVLAGVSSINIEDGHDTPAALASKIAAIRSRHDRSSLFINARTDVYLLGLAASGGRASEAISRALTYTDAGCDGLFVPGVTDAGEIEAIATSIAVPLNVMALPGLPGIKELEKLGVRRLTAGPGLAIAAYARCEELAGEFMSGNLNGLWAARVDFATMNA</sequence>
<dbReference type="CDD" id="cd00377">
    <property type="entry name" value="ICL_PEPM"/>
    <property type="match status" value="1"/>
</dbReference>
<organism evidence="1">
    <name type="scientific">freshwater metagenome</name>
    <dbReference type="NCBI Taxonomy" id="449393"/>
    <lineage>
        <taxon>unclassified sequences</taxon>
        <taxon>metagenomes</taxon>
        <taxon>ecological metagenomes</taxon>
    </lineage>
</organism>
<reference evidence="1" key="1">
    <citation type="submission" date="2020-05" db="EMBL/GenBank/DDBJ databases">
        <authorList>
            <person name="Chiriac C."/>
            <person name="Salcher M."/>
            <person name="Ghai R."/>
            <person name="Kavagutti S V."/>
        </authorList>
    </citation>
    <scope>NUCLEOTIDE SEQUENCE</scope>
</reference>
<dbReference type="AlphaFoldDB" id="A0A6J6GK66"/>
<dbReference type="InterPro" id="IPR015813">
    <property type="entry name" value="Pyrv/PenolPyrv_kinase-like_dom"/>
</dbReference>
<dbReference type="InterPro" id="IPR040442">
    <property type="entry name" value="Pyrv_kinase-like_dom_sf"/>
</dbReference>
<evidence type="ECO:0000313" key="1">
    <source>
        <dbReference type="EMBL" id="CAB4600063.1"/>
    </source>
</evidence>